<dbReference type="Proteomes" id="UP000828390">
    <property type="component" value="Unassembled WGS sequence"/>
</dbReference>
<reference evidence="1" key="1">
    <citation type="journal article" date="2019" name="bioRxiv">
        <title>The Genome of the Zebra Mussel, Dreissena polymorpha: A Resource for Invasive Species Research.</title>
        <authorList>
            <person name="McCartney M.A."/>
            <person name="Auch B."/>
            <person name="Kono T."/>
            <person name="Mallez S."/>
            <person name="Zhang Y."/>
            <person name="Obille A."/>
            <person name="Becker A."/>
            <person name="Abrahante J.E."/>
            <person name="Garbe J."/>
            <person name="Badalamenti J.P."/>
            <person name="Herman A."/>
            <person name="Mangelson H."/>
            <person name="Liachko I."/>
            <person name="Sullivan S."/>
            <person name="Sone E.D."/>
            <person name="Koren S."/>
            <person name="Silverstein K.A.T."/>
            <person name="Beckman K.B."/>
            <person name="Gohl D.M."/>
        </authorList>
    </citation>
    <scope>NUCLEOTIDE SEQUENCE</scope>
    <source>
        <strain evidence="1">Duluth1</strain>
        <tissue evidence="1">Whole animal</tissue>
    </source>
</reference>
<organism evidence="1 2">
    <name type="scientific">Dreissena polymorpha</name>
    <name type="common">Zebra mussel</name>
    <name type="synonym">Mytilus polymorpha</name>
    <dbReference type="NCBI Taxonomy" id="45954"/>
    <lineage>
        <taxon>Eukaryota</taxon>
        <taxon>Metazoa</taxon>
        <taxon>Spiralia</taxon>
        <taxon>Lophotrochozoa</taxon>
        <taxon>Mollusca</taxon>
        <taxon>Bivalvia</taxon>
        <taxon>Autobranchia</taxon>
        <taxon>Heteroconchia</taxon>
        <taxon>Euheterodonta</taxon>
        <taxon>Imparidentia</taxon>
        <taxon>Neoheterodontei</taxon>
        <taxon>Myida</taxon>
        <taxon>Dreissenoidea</taxon>
        <taxon>Dreissenidae</taxon>
        <taxon>Dreissena</taxon>
    </lineage>
</organism>
<evidence type="ECO:0000313" key="2">
    <source>
        <dbReference type="Proteomes" id="UP000828390"/>
    </source>
</evidence>
<accession>A0A9D4GHN2</accession>
<dbReference type="AlphaFoldDB" id="A0A9D4GHN2"/>
<protein>
    <submittedName>
        <fullName evidence="1">Uncharacterized protein</fullName>
    </submittedName>
</protein>
<sequence>MKEVFSEPPLVAFRRDCNLQDILVHKKHNRIFFRKPNMSGPCGAQRCAICPYMMKAAYISQIPAAGSTASETMLIANHPVLCTRSTVVAVAGSCMWERPAEL</sequence>
<reference evidence="1" key="2">
    <citation type="submission" date="2020-11" db="EMBL/GenBank/DDBJ databases">
        <authorList>
            <person name="McCartney M.A."/>
            <person name="Auch B."/>
            <person name="Kono T."/>
            <person name="Mallez S."/>
            <person name="Becker A."/>
            <person name="Gohl D.M."/>
            <person name="Silverstein K.A.T."/>
            <person name="Koren S."/>
            <person name="Bechman K.B."/>
            <person name="Herman A."/>
            <person name="Abrahante J.E."/>
            <person name="Garbe J."/>
        </authorList>
    </citation>
    <scope>NUCLEOTIDE SEQUENCE</scope>
    <source>
        <strain evidence="1">Duluth1</strain>
        <tissue evidence="1">Whole animal</tissue>
    </source>
</reference>
<proteinExistence type="predicted"/>
<keyword evidence="2" id="KW-1185">Reference proteome</keyword>
<name>A0A9D4GHN2_DREPO</name>
<evidence type="ECO:0000313" key="1">
    <source>
        <dbReference type="EMBL" id="KAH3815624.1"/>
    </source>
</evidence>
<comment type="caution">
    <text evidence="1">The sequence shown here is derived from an EMBL/GenBank/DDBJ whole genome shotgun (WGS) entry which is preliminary data.</text>
</comment>
<dbReference type="EMBL" id="JAIWYP010000006">
    <property type="protein sequence ID" value="KAH3815624.1"/>
    <property type="molecule type" value="Genomic_DNA"/>
</dbReference>
<gene>
    <name evidence="1" type="ORF">DPMN_144152</name>
</gene>